<dbReference type="HOGENOM" id="CLU_2828988_0_0_5"/>
<dbReference type="AlphaFoldDB" id="A0A0A7PDY7"/>
<gene>
    <name evidence="1" type="ORF">SKP52_02565</name>
</gene>
<protein>
    <submittedName>
        <fullName evidence="1">Uncharacterized protein</fullName>
    </submittedName>
</protein>
<reference evidence="1 2" key="1">
    <citation type="journal article" date="2015" name="Int. J. Syst. Evol. Microbiol.">
        <title>Description of Sphingopyxis fribergensis sp. nov. - a soil bacterium with the ability to degrade styrene and phenylacetic acid.</title>
        <authorList>
            <person name="Oelschlagel M."/>
            <person name="Ruckert C."/>
            <person name="Kalinowski J."/>
            <person name="Schmidt G."/>
            <person name="Schlomann M."/>
            <person name="Tischler D."/>
        </authorList>
    </citation>
    <scope>NUCLEOTIDE SEQUENCE [LARGE SCALE GENOMIC DNA]</scope>
    <source>
        <strain evidence="1 2">Kp5.2</strain>
    </source>
</reference>
<dbReference type="KEGG" id="sphk:SKP52_02565"/>
<name>A0A0A7PDY7_9SPHN</name>
<organism evidence="1 2">
    <name type="scientific">Sphingopyxis fribergensis</name>
    <dbReference type="NCBI Taxonomy" id="1515612"/>
    <lineage>
        <taxon>Bacteria</taxon>
        <taxon>Pseudomonadati</taxon>
        <taxon>Pseudomonadota</taxon>
        <taxon>Alphaproteobacteria</taxon>
        <taxon>Sphingomonadales</taxon>
        <taxon>Sphingomonadaceae</taxon>
        <taxon>Sphingopyxis</taxon>
    </lineage>
</organism>
<dbReference type="STRING" id="1515612.SKP52_02565"/>
<keyword evidence="2" id="KW-1185">Reference proteome</keyword>
<proteinExistence type="predicted"/>
<dbReference type="EMBL" id="CP009122">
    <property type="protein sequence ID" value="AJA07448.1"/>
    <property type="molecule type" value="Genomic_DNA"/>
</dbReference>
<dbReference type="Proteomes" id="UP000030907">
    <property type="component" value="Chromosome"/>
</dbReference>
<evidence type="ECO:0000313" key="1">
    <source>
        <dbReference type="EMBL" id="AJA07448.1"/>
    </source>
</evidence>
<sequence>MISSKPRARVKQGASGAVAHFIRDDGWNQLVRWSDFPSLVAAWAFVQDFAAGGHPEYPILNPRDFS</sequence>
<accession>A0A0A7PDY7</accession>
<evidence type="ECO:0000313" key="2">
    <source>
        <dbReference type="Proteomes" id="UP000030907"/>
    </source>
</evidence>